<evidence type="ECO:0000256" key="2">
    <source>
        <dbReference type="ARBA" id="ARBA00022741"/>
    </source>
</evidence>
<evidence type="ECO:0000313" key="6">
    <source>
        <dbReference type="EMBL" id="MEX0426215.1"/>
    </source>
</evidence>
<keyword evidence="4" id="KW-0067">ATP-binding</keyword>
<keyword evidence="3" id="KW-0418">Kinase</keyword>
<name>A0ABV3STE6_9ACTN</name>
<evidence type="ECO:0000259" key="5">
    <source>
        <dbReference type="Pfam" id="PF18085"/>
    </source>
</evidence>
<reference evidence="6 7" key="1">
    <citation type="submission" date="2024-07" db="EMBL/GenBank/DDBJ databases">
        <authorList>
            <person name="Lee S."/>
            <person name="Kang M."/>
        </authorList>
    </citation>
    <scope>NUCLEOTIDE SEQUENCE [LARGE SCALE GENOMIC DNA]</scope>
    <source>
        <strain evidence="6 7">DS6</strain>
    </source>
</reference>
<dbReference type="RefSeq" id="WP_367990872.1">
    <property type="nucleotide sequence ID" value="NZ_JBFPJR010000002.1"/>
</dbReference>
<keyword evidence="7" id="KW-1185">Reference proteome</keyword>
<keyword evidence="1" id="KW-0808">Transferase</keyword>
<evidence type="ECO:0000256" key="1">
    <source>
        <dbReference type="ARBA" id="ARBA00022679"/>
    </source>
</evidence>
<organism evidence="6 7">
    <name type="scientific">Nocardioides eburneus</name>
    <dbReference type="NCBI Taxonomy" id="3231482"/>
    <lineage>
        <taxon>Bacteria</taxon>
        <taxon>Bacillati</taxon>
        <taxon>Actinomycetota</taxon>
        <taxon>Actinomycetes</taxon>
        <taxon>Propionibacteriales</taxon>
        <taxon>Nocardioidaceae</taxon>
        <taxon>Nocardioides</taxon>
    </lineage>
</organism>
<dbReference type="InterPro" id="IPR040999">
    <property type="entry name" value="Mak_N_cap"/>
</dbReference>
<feature type="domain" description="Maltokinase N-terminal cap" evidence="5">
    <location>
        <begin position="20"/>
        <end position="105"/>
    </location>
</feature>
<gene>
    <name evidence="6" type="ORF">AB3X52_01195</name>
</gene>
<evidence type="ECO:0000256" key="4">
    <source>
        <dbReference type="ARBA" id="ARBA00022840"/>
    </source>
</evidence>
<dbReference type="Proteomes" id="UP001556631">
    <property type="component" value="Unassembled WGS sequence"/>
</dbReference>
<protein>
    <recommendedName>
        <fullName evidence="5">Maltokinase N-terminal cap domain-containing protein</fullName>
    </recommendedName>
</protein>
<sequence>MAVIHEATLSPGKVELAAAWLATRPWAVGLRLGDRIGGYRFDDPAGEVGVEFLLVSATDADGLDRVVHLPVTYRGAPLEGAEDHLLGTTEHSALGTRWVYDGCADPVAVHVLLTAVLTGGEQEPLEYHRRSGRVEHPAVTVRAHGSGSWRADEVPPFDGVSIVHDHTAAVLEAAGFEITVKRLLDGVPVPGDETLEVVWPQGRGVLVGVRRLG</sequence>
<dbReference type="Pfam" id="PF18085">
    <property type="entry name" value="Mak_N_cap"/>
    <property type="match status" value="1"/>
</dbReference>
<comment type="caution">
    <text evidence="6">The sequence shown here is derived from an EMBL/GenBank/DDBJ whole genome shotgun (WGS) entry which is preliminary data.</text>
</comment>
<evidence type="ECO:0000313" key="7">
    <source>
        <dbReference type="Proteomes" id="UP001556631"/>
    </source>
</evidence>
<evidence type="ECO:0000256" key="3">
    <source>
        <dbReference type="ARBA" id="ARBA00022777"/>
    </source>
</evidence>
<dbReference type="EMBL" id="JBFPJR010000002">
    <property type="protein sequence ID" value="MEX0426215.1"/>
    <property type="molecule type" value="Genomic_DNA"/>
</dbReference>
<accession>A0ABV3STE6</accession>
<keyword evidence="2" id="KW-0547">Nucleotide-binding</keyword>
<proteinExistence type="predicted"/>